<gene>
    <name evidence="3" type="ordered locus">KSE_19200</name>
</gene>
<protein>
    <recommendedName>
        <fullName evidence="5">Cytochrome P450</fullName>
    </recommendedName>
</protein>
<keyword evidence="2" id="KW-0503">Monooxygenase</keyword>
<accession>E4N963</accession>
<name>E4N963_KITSK</name>
<dbReference type="PROSITE" id="PS00086">
    <property type="entry name" value="CYTOCHROME_P450"/>
    <property type="match status" value="1"/>
</dbReference>
<dbReference type="GO" id="GO:0020037">
    <property type="term" value="F:heme binding"/>
    <property type="evidence" value="ECO:0007669"/>
    <property type="project" value="InterPro"/>
</dbReference>
<dbReference type="RefSeq" id="WP_014135062.1">
    <property type="nucleotide sequence ID" value="NC_016109.1"/>
</dbReference>
<dbReference type="GO" id="GO:0004497">
    <property type="term" value="F:monooxygenase activity"/>
    <property type="evidence" value="ECO:0007669"/>
    <property type="project" value="UniProtKB-KW"/>
</dbReference>
<dbReference type="InterPro" id="IPR017972">
    <property type="entry name" value="Cyt_P450_CS"/>
</dbReference>
<dbReference type="EMBL" id="AP010968">
    <property type="protein sequence ID" value="BAJ27744.1"/>
    <property type="molecule type" value="Genomic_DNA"/>
</dbReference>
<dbReference type="HOGENOM" id="CLU_2343014_0_0_11"/>
<evidence type="ECO:0000256" key="2">
    <source>
        <dbReference type="RuleBase" id="RU000461"/>
    </source>
</evidence>
<dbReference type="PANTHER" id="PTHR46696">
    <property type="entry name" value="P450, PUTATIVE (EUROFUNG)-RELATED"/>
    <property type="match status" value="1"/>
</dbReference>
<proteinExistence type="inferred from homology"/>
<dbReference type="SUPFAM" id="SSF48264">
    <property type="entry name" value="Cytochrome P450"/>
    <property type="match status" value="1"/>
</dbReference>
<dbReference type="Pfam" id="PF00067">
    <property type="entry name" value="p450"/>
    <property type="match status" value="1"/>
</dbReference>
<keyword evidence="4" id="KW-1185">Reference proteome</keyword>
<dbReference type="STRING" id="452652.KSE_19200"/>
<dbReference type="InterPro" id="IPR001128">
    <property type="entry name" value="Cyt_P450"/>
</dbReference>
<sequence length="97" mass="10256">MSPDAPAHPDRPDVFDPARADTSHLAFGYGPHFCVGAPLARLEAEIALRTLFDRLPEPAAADPGRPPARIPSTVVNGPAALPVVPRPVVRDPKEAHA</sequence>
<dbReference type="InterPro" id="IPR036396">
    <property type="entry name" value="Cyt_P450_sf"/>
</dbReference>
<evidence type="ECO:0000313" key="3">
    <source>
        <dbReference type="EMBL" id="BAJ27744.1"/>
    </source>
</evidence>
<comment type="similarity">
    <text evidence="1 2">Belongs to the cytochrome P450 family.</text>
</comment>
<keyword evidence="2" id="KW-0408">Iron</keyword>
<dbReference type="AlphaFoldDB" id="E4N963"/>
<evidence type="ECO:0008006" key="5">
    <source>
        <dbReference type="Google" id="ProtNLM"/>
    </source>
</evidence>
<evidence type="ECO:0000313" key="4">
    <source>
        <dbReference type="Proteomes" id="UP000007076"/>
    </source>
</evidence>
<dbReference type="eggNOG" id="COG2124">
    <property type="taxonomic scope" value="Bacteria"/>
</dbReference>
<dbReference type="Gene3D" id="1.10.630.10">
    <property type="entry name" value="Cytochrome P450"/>
    <property type="match status" value="1"/>
</dbReference>
<dbReference type="GO" id="GO:0016705">
    <property type="term" value="F:oxidoreductase activity, acting on paired donors, with incorporation or reduction of molecular oxygen"/>
    <property type="evidence" value="ECO:0007669"/>
    <property type="project" value="InterPro"/>
</dbReference>
<dbReference type="KEGG" id="ksk:KSE_19200"/>
<reference evidence="3 4" key="1">
    <citation type="journal article" date="2010" name="DNA Res.">
        <title>Genome sequence of Kitasatospora setae NBRC 14216T: an evolutionary snapshot of the family Streptomycetaceae.</title>
        <authorList>
            <person name="Ichikawa N."/>
            <person name="Oguchi A."/>
            <person name="Ikeda H."/>
            <person name="Ishikawa J."/>
            <person name="Kitani S."/>
            <person name="Watanabe Y."/>
            <person name="Nakamura S."/>
            <person name="Katano Y."/>
            <person name="Kishi E."/>
            <person name="Sasagawa M."/>
            <person name="Ankai A."/>
            <person name="Fukui S."/>
            <person name="Hashimoto Y."/>
            <person name="Kamata S."/>
            <person name="Otoguro M."/>
            <person name="Tanikawa S."/>
            <person name="Nihira T."/>
            <person name="Horinouchi S."/>
            <person name="Ohnishi Y."/>
            <person name="Hayakawa M."/>
            <person name="Kuzuyama T."/>
            <person name="Arisawa A."/>
            <person name="Nomoto F."/>
            <person name="Miura H."/>
            <person name="Takahashi Y."/>
            <person name="Fujita N."/>
        </authorList>
    </citation>
    <scope>NUCLEOTIDE SEQUENCE [LARGE SCALE GENOMIC DNA]</scope>
    <source>
        <strain evidence="4">ATCC 33774 / DSM 43861 / JCM 3304 / KCC A-0304 / NBRC 14216 / KM-6054</strain>
    </source>
</reference>
<keyword evidence="2" id="KW-0349">Heme</keyword>
<dbReference type="PRINTS" id="PR00359">
    <property type="entry name" value="BP450"/>
</dbReference>
<dbReference type="PANTHER" id="PTHR46696:SF1">
    <property type="entry name" value="CYTOCHROME P450 YJIB-RELATED"/>
    <property type="match status" value="1"/>
</dbReference>
<organism evidence="3 4">
    <name type="scientific">Kitasatospora setae (strain ATCC 33774 / DSM 43861 / JCM 3304 / KCC A-0304 / NBRC 14216 / KM-6054)</name>
    <name type="common">Streptomyces setae</name>
    <dbReference type="NCBI Taxonomy" id="452652"/>
    <lineage>
        <taxon>Bacteria</taxon>
        <taxon>Bacillati</taxon>
        <taxon>Actinomycetota</taxon>
        <taxon>Actinomycetes</taxon>
        <taxon>Kitasatosporales</taxon>
        <taxon>Streptomycetaceae</taxon>
        <taxon>Kitasatospora</taxon>
    </lineage>
</organism>
<evidence type="ECO:0000256" key="1">
    <source>
        <dbReference type="ARBA" id="ARBA00010617"/>
    </source>
</evidence>
<dbReference type="InterPro" id="IPR002397">
    <property type="entry name" value="Cyt_P450_B"/>
</dbReference>
<keyword evidence="2" id="KW-0560">Oxidoreductase</keyword>
<keyword evidence="2" id="KW-0479">Metal-binding</keyword>
<dbReference type="PATRIC" id="fig|452652.3.peg.1924"/>
<dbReference type="Proteomes" id="UP000007076">
    <property type="component" value="Chromosome"/>
</dbReference>
<dbReference type="GO" id="GO:0005506">
    <property type="term" value="F:iron ion binding"/>
    <property type="evidence" value="ECO:0007669"/>
    <property type="project" value="InterPro"/>
</dbReference>